<organism evidence="5 6">
    <name type="scientific">Kitasatospora putterlickiae</name>
    <dbReference type="NCBI Taxonomy" id="221725"/>
    <lineage>
        <taxon>Bacteria</taxon>
        <taxon>Bacillati</taxon>
        <taxon>Actinomycetota</taxon>
        <taxon>Actinomycetes</taxon>
        <taxon>Kitasatosporales</taxon>
        <taxon>Streptomycetaceae</taxon>
        <taxon>Kitasatospora</taxon>
    </lineage>
</organism>
<evidence type="ECO:0000256" key="1">
    <source>
        <dbReference type="ARBA" id="ARBA00022603"/>
    </source>
</evidence>
<keyword evidence="2" id="KW-0808">Transferase</keyword>
<dbReference type="PANTHER" id="PTHR43464">
    <property type="entry name" value="METHYLTRANSFERASE"/>
    <property type="match status" value="1"/>
</dbReference>
<dbReference type="Pfam" id="PF13649">
    <property type="entry name" value="Methyltransf_25"/>
    <property type="match status" value="1"/>
</dbReference>
<dbReference type="SUPFAM" id="SSF53335">
    <property type="entry name" value="S-adenosyl-L-methionine-dependent methyltransferases"/>
    <property type="match status" value="1"/>
</dbReference>
<keyword evidence="6" id="KW-1185">Reference proteome</keyword>
<evidence type="ECO:0000313" key="6">
    <source>
        <dbReference type="Proteomes" id="UP001499863"/>
    </source>
</evidence>
<evidence type="ECO:0000256" key="2">
    <source>
        <dbReference type="ARBA" id="ARBA00022679"/>
    </source>
</evidence>
<evidence type="ECO:0000313" key="5">
    <source>
        <dbReference type="EMBL" id="GAA1412127.1"/>
    </source>
</evidence>
<feature type="domain" description="Methyltransferase" evidence="4">
    <location>
        <begin position="50"/>
        <end position="145"/>
    </location>
</feature>
<dbReference type="InterPro" id="IPR029063">
    <property type="entry name" value="SAM-dependent_MTases_sf"/>
</dbReference>
<keyword evidence="3" id="KW-0949">S-adenosyl-L-methionine</keyword>
<dbReference type="EMBL" id="BAAAKJ010000426">
    <property type="protein sequence ID" value="GAA1412127.1"/>
    <property type="molecule type" value="Genomic_DNA"/>
</dbReference>
<protein>
    <recommendedName>
        <fullName evidence="4">Methyltransferase domain-containing protein</fullName>
    </recommendedName>
</protein>
<sequence>MGEARDTDRPPGTAGYGEQAERLAAQYEAVTFAEVHREALHLFPTRPADVLDIGAGSGRDAAALAALGHRVVAAEPTAELRRIGERRHADSGVRWVDDALPALPRLGATGARFDVVLLTAVWMHLAPDERPPAMDALTALLAPAGRFFLSVRHGPVPPGRRMYDAPAVEVLALARTRGLHPLLHTERPDLHGRSDVHWTELVLSGAPSVRQAAVAHE</sequence>
<dbReference type="PANTHER" id="PTHR43464:SF19">
    <property type="entry name" value="UBIQUINONE BIOSYNTHESIS O-METHYLTRANSFERASE, MITOCHONDRIAL"/>
    <property type="match status" value="1"/>
</dbReference>
<reference evidence="5 6" key="1">
    <citation type="journal article" date="2019" name="Int. J. Syst. Evol. Microbiol.">
        <title>The Global Catalogue of Microorganisms (GCM) 10K type strain sequencing project: providing services to taxonomists for standard genome sequencing and annotation.</title>
        <authorList>
            <consortium name="The Broad Institute Genomics Platform"/>
            <consortium name="The Broad Institute Genome Sequencing Center for Infectious Disease"/>
            <person name="Wu L."/>
            <person name="Ma J."/>
        </authorList>
    </citation>
    <scope>NUCLEOTIDE SEQUENCE [LARGE SCALE GENOMIC DNA]</scope>
    <source>
        <strain evidence="5 6">JCM 12393</strain>
    </source>
</reference>
<evidence type="ECO:0000256" key="3">
    <source>
        <dbReference type="ARBA" id="ARBA00022691"/>
    </source>
</evidence>
<dbReference type="RefSeq" id="WP_344344115.1">
    <property type="nucleotide sequence ID" value="NZ_BAAAKJ010000426.1"/>
</dbReference>
<name>A0ABN1YGG1_9ACTN</name>
<proteinExistence type="predicted"/>
<dbReference type="InterPro" id="IPR041698">
    <property type="entry name" value="Methyltransf_25"/>
</dbReference>
<comment type="caution">
    <text evidence="5">The sequence shown here is derived from an EMBL/GenBank/DDBJ whole genome shotgun (WGS) entry which is preliminary data.</text>
</comment>
<dbReference type="Proteomes" id="UP001499863">
    <property type="component" value="Unassembled WGS sequence"/>
</dbReference>
<accession>A0ABN1YGG1</accession>
<dbReference type="Gene3D" id="3.40.50.150">
    <property type="entry name" value="Vaccinia Virus protein VP39"/>
    <property type="match status" value="1"/>
</dbReference>
<evidence type="ECO:0000259" key="4">
    <source>
        <dbReference type="Pfam" id="PF13649"/>
    </source>
</evidence>
<keyword evidence="1" id="KW-0489">Methyltransferase</keyword>
<dbReference type="CDD" id="cd02440">
    <property type="entry name" value="AdoMet_MTases"/>
    <property type="match status" value="1"/>
</dbReference>
<gene>
    <name evidence="5" type="ORF">GCM10009639_64240</name>
</gene>